<dbReference type="GO" id="GO:0016020">
    <property type="term" value="C:membrane"/>
    <property type="evidence" value="ECO:0007669"/>
    <property type="project" value="UniProtKB-SubCell"/>
</dbReference>
<dbReference type="InterPro" id="IPR029481">
    <property type="entry name" value="ABC_trans_N"/>
</dbReference>
<feature type="domain" description="Plant PDR ABC transporter associated" evidence="8">
    <location>
        <begin position="173"/>
        <end position="222"/>
    </location>
</feature>
<feature type="compositionally biased region" description="Basic and acidic residues" evidence="5">
    <location>
        <begin position="226"/>
        <end position="235"/>
    </location>
</feature>
<accession>A0A8S0VNW6</accession>
<dbReference type="InterPro" id="IPR013525">
    <property type="entry name" value="ABC2_TM"/>
</dbReference>
<comment type="caution">
    <text evidence="10">The sequence shown here is derived from an EMBL/GenBank/DDBJ whole genome shotgun (WGS) entry which is preliminary data.</text>
</comment>
<evidence type="ECO:0000259" key="8">
    <source>
        <dbReference type="Pfam" id="PF08370"/>
    </source>
</evidence>
<feature type="compositionally biased region" description="Polar residues" evidence="5">
    <location>
        <begin position="236"/>
        <end position="246"/>
    </location>
</feature>
<evidence type="ECO:0000256" key="5">
    <source>
        <dbReference type="SAM" id="MobiDB-lite"/>
    </source>
</evidence>
<feature type="transmembrane region" description="Helical" evidence="6">
    <location>
        <begin position="185"/>
        <end position="212"/>
    </location>
</feature>
<dbReference type="Pfam" id="PF01061">
    <property type="entry name" value="ABC2_membrane"/>
    <property type="match status" value="1"/>
</dbReference>
<evidence type="ECO:0000259" key="9">
    <source>
        <dbReference type="Pfam" id="PF14510"/>
    </source>
</evidence>
<feature type="domain" description="ABC-2 type transporter transmembrane" evidence="7">
    <location>
        <begin position="271"/>
        <end position="403"/>
    </location>
</feature>
<protein>
    <submittedName>
        <fullName evidence="10">Pleiotropic drug resistance 2-like</fullName>
    </submittedName>
</protein>
<name>A0A8S0VNW6_OLEEU</name>
<dbReference type="GO" id="GO:0140359">
    <property type="term" value="F:ABC-type transporter activity"/>
    <property type="evidence" value="ECO:0007669"/>
    <property type="project" value="InterPro"/>
</dbReference>
<dbReference type="Pfam" id="PF14510">
    <property type="entry name" value="ABC_trans_N"/>
    <property type="match status" value="1"/>
</dbReference>
<feature type="transmembrane region" description="Helical" evidence="6">
    <location>
        <begin position="354"/>
        <end position="373"/>
    </location>
</feature>
<evidence type="ECO:0000256" key="1">
    <source>
        <dbReference type="ARBA" id="ARBA00004141"/>
    </source>
</evidence>
<dbReference type="AlphaFoldDB" id="A0A8S0VNW6"/>
<feature type="region of interest" description="Disordered" evidence="5">
    <location>
        <begin position="226"/>
        <end position="252"/>
    </location>
</feature>
<feature type="transmembrane region" description="Helical" evidence="6">
    <location>
        <begin position="385"/>
        <end position="404"/>
    </location>
</feature>
<keyword evidence="4 6" id="KW-0472">Membrane</keyword>
<sequence>MAVNFGLDDLAAARSLSRGSVSRRLSLASISTRSLASASVREAFTEPAQDAFHRSGREYDDQEELMWAAIERLPTYDRVRKGILKQVLDDGKVVREEVDVANLGNQDKKLLLENILKVVEEDNERFLQRLRDRTDRVGIDIPKIEVRYEHLSIEGDAYVGSRALPTLLNVTLNLIEARGMFVDDYMYWICIVVLLGFSILFNICFTVALTYLNPLGDSKSVIVNEDNEKKKDPVSNERSTTESTPASAAPKSEGIDMSIRNKSEGNKSEEKSTKKKGMAAGMYSALPYAFAQVAIETIYVSIQTFIYSLLLYSMIGFHWQADKFFWFYFYVFMCFVYFTLYGMMLVALTPSYQIAAIVMTFFLSFWNLFSGFLISRTEIPIWWRWYYWGSPVAWTIYGLVTSQLGDKTEPVKVPGFGEISLNDYLKSSLGFEHNFLGAVAATHIAWAVLFGFVFAYGIKYLNFQRR</sequence>
<keyword evidence="2 6" id="KW-0812">Transmembrane</keyword>
<dbReference type="PANTHER" id="PTHR48040:SF26">
    <property type="entry name" value="ABC TRANSPORTER DOMAIN-CONTAINING PROTEIN"/>
    <property type="match status" value="1"/>
</dbReference>
<comment type="subcellular location">
    <subcellularLocation>
        <location evidence="1">Membrane</location>
        <topology evidence="1">Multi-pass membrane protein</topology>
    </subcellularLocation>
</comment>
<feature type="transmembrane region" description="Helical" evidence="6">
    <location>
        <begin position="324"/>
        <end position="348"/>
    </location>
</feature>
<keyword evidence="11" id="KW-1185">Reference proteome</keyword>
<evidence type="ECO:0000313" key="10">
    <source>
        <dbReference type="EMBL" id="CAA3032683.1"/>
    </source>
</evidence>
<evidence type="ECO:0000256" key="2">
    <source>
        <dbReference type="ARBA" id="ARBA00022692"/>
    </source>
</evidence>
<dbReference type="EMBL" id="CACTIH010009646">
    <property type="protein sequence ID" value="CAA3032683.1"/>
    <property type="molecule type" value="Genomic_DNA"/>
</dbReference>
<reference evidence="10 11" key="1">
    <citation type="submission" date="2019-12" db="EMBL/GenBank/DDBJ databases">
        <authorList>
            <person name="Alioto T."/>
            <person name="Alioto T."/>
            <person name="Gomez Garrido J."/>
        </authorList>
    </citation>
    <scope>NUCLEOTIDE SEQUENCE [LARGE SCALE GENOMIC DNA]</scope>
</reference>
<organism evidence="10 11">
    <name type="scientific">Olea europaea subsp. europaea</name>
    <dbReference type="NCBI Taxonomy" id="158383"/>
    <lineage>
        <taxon>Eukaryota</taxon>
        <taxon>Viridiplantae</taxon>
        <taxon>Streptophyta</taxon>
        <taxon>Embryophyta</taxon>
        <taxon>Tracheophyta</taxon>
        <taxon>Spermatophyta</taxon>
        <taxon>Magnoliopsida</taxon>
        <taxon>eudicotyledons</taxon>
        <taxon>Gunneridae</taxon>
        <taxon>Pentapetalae</taxon>
        <taxon>asterids</taxon>
        <taxon>lamiids</taxon>
        <taxon>Lamiales</taxon>
        <taxon>Oleaceae</taxon>
        <taxon>Oleeae</taxon>
        <taxon>Olea</taxon>
    </lineage>
</organism>
<evidence type="ECO:0000313" key="11">
    <source>
        <dbReference type="Proteomes" id="UP000594638"/>
    </source>
</evidence>
<dbReference type="OrthoDB" id="910590at2759"/>
<feature type="transmembrane region" description="Helical" evidence="6">
    <location>
        <begin position="435"/>
        <end position="458"/>
    </location>
</feature>
<evidence type="ECO:0000259" key="7">
    <source>
        <dbReference type="Pfam" id="PF01061"/>
    </source>
</evidence>
<dbReference type="PANTHER" id="PTHR48040">
    <property type="entry name" value="PLEIOTROPIC DRUG RESISTANCE PROTEIN 1-LIKE ISOFORM X1"/>
    <property type="match status" value="1"/>
</dbReference>
<feature type="transmembrane region" description="Helical" evidence="6">
    <location>
        <begin position="288"/>
        <end position="312"/>
    </location>
</feature>
<evidence type="ECO:0000256" key="3">
    <source>
        <dbReference type="ARBA" id="ARBA00022989"/>
    </source>
</evidence>
<feature type="domain" description="Pleiotropic ABC efflux transporter N-terminal" evidence="9">
    <location>
        <begin position="120"/>
        <end position="170"/>
    </location>
</feature>
<dbReference type="Proteomes" id="UP000594638">
    <property type="component" value="Unassembled WGS sequence"/>
</dbReference>
<keyword evidence="3 6" id="KW-1133">Transmembrane helix</keyword>
<gene>
    <name evidence="10" type="ORF">OLEA9_A064295</name>
</gene>
<dbReference type="Gramene" id="OE9A064295T1">
    <property type="protein sequence ID" value="OE9A064295C1"/>
    <property type="gene ID" value="OE9A064295"/>
</dbReference>
<evidence type="ECO:0000256" key="6">
    <source>
        <dbReference type="SAM" id="Phobius"/>
    </source>
</evidence>
<dbReference type="InterPro" id="IPR013581">
    <property type="entry name" value="PDR_assoc"/>
</dbReference>
<proteinExistence type="predicted"/>
<evidence type="ECO:0000256" key="4">
    <source>
        <dbReference type="ARBA" id="ARBA00023136"/>
    </source>
</evidence>
<dbReference type="Pfam" id="PF08370">
    <property type="entry name" value="PDR_assoc"/>
    <property type="match status" value="1"/>
</dbReference>